<name>A0A0R2H0Z8_WEIVI</name>
<dbReference type="PATRIC" id="fig|1629.5.peg.793"/>
<gene>
    <name evidence="1" type="ORF">IV50_GL000788</name>
</gene>
<evidence type="ECO:0000313" key="2">
    <source>
        <dbReference type="Proteomes" id="UP000051992"/>
    </source>
</evidence>
<dbReference type="AlphaFoldDB" id="A0A0R2H0Z8"/>
<organism evidence="1 2">
    <name type="scientific">Weissella viridescens</name>
    <name type="common">Lactobacillus viridescens</name>
    <dbReference type="NCBI Taxonomy" id="1629"/>
    <lineage>
        <taxon>Bacteria</taxon>
        <taxon>Bacillati</taxon>
        <taxon>Bacillota</taxon>
        <taxon>Bacilli</taxon>
        <taxon>Lactobacillales</taxon>
        <taxon>Lactobacillaceae</taxon>
        <taxon>Weissella</taxon>
    </lineage>
</organism>
<dbReference type="Proteomes" id="UP000051992">
    <property type="component" value="Unassembled WGS sequence"/>
</dbReference>
<proteinExistence type="predicted"/>
<dbReference type="OrthoDB" id="2248484at2"/>
<sequence length="283" mass="32304">MNYELVNNITLGSDVWEKVKQNIAKDDATVITLTAAPRFFGLLQDEGVKGINVLDHVTKRSYVPDQYRFVNDVPVPTWAKIDMNQDGSILVSDQGDVIAREYLFGNTRRAVQDVRYNNPDGTLDYIEEYAFDGTVFSNLFYADNQLQEIVFYNSDVQPVVRYYFYEGVINFVTIEDPKTHAVLKDYENLDAFLVDQVAQLVTEDDTVVFHYMGVEMNSLREAKSHNVLEMAESVLDENGNVRGNLDLILQGQLDYIDEVRVDSQGYHDLEQSGVPMDRVVEVK</sequence>
<evidence type="ECO:0000313" key="1">
    <source>
        <dbReference type="EMBL" id="KRN46511.1"/>
    </source>
</evidence>
<comment type="caution">
    <text evidence="1">The sequence shown here is derived from an EMBL/GenBank/DDBJ whole genome shotgun (WGS) entry which is preliminary data.</text>
</comment>
<reference evidence="1 2" key="1">
    <citation type="journal article" date="2015" name="Genome Announc.">
        <title>Expanding the biotechnology potential of lactobacilli through comparative genomics of 213 strains and associated genera.</title>
        <authorList>
            <person name="Sun Z."/>
            <person name="Harris H.M."/>
            <person name="McCann A."/>
            <person name="Guo C."/>
            <person name="Argimon S."/>
            <person name="Zhang W."/>
            <person name="Yang X."/>
            <person name="Jeffery I.B."/>
            <person name="Cooney J.C."/>
            <person name="Kagawa T.F."/>
            <person name="Liu W."/>
            <person name="Song Y."/>
            <person name="Salvetti E."/>
            <person name="Wrobel A."/>
            <person name="Rasinkangas P."/>
            <person name="Parkhill J."/>
            <person name="Rea M.C."/>
            <person name="O'Sullivan O."/>
            <person name="Ritari J."/>
            <person name="Douillard F.P."/>
            <person name="Paul Ross R."/>
            <person name="Yang R."/>
            <person name="Briner A.E."/>
            <person name="Felis G.E."/>
            <person name="de Vos W.M."/>
            <person name="Barrangou R."/>
            <person name="Klaenhammer T.R."/>
            <person name="Caufield P.W."/>
            <person name="Cui Y."/>
            <person name="Zhang H."/>
            <person name="O'Toole P.W."/>
        </authorList>
    </citation>
    <scope>NUCLEOTIDE SEQUENCE [LARGE SCALE GENOMIC DNA]</scope>
    <source>
        <strain evidence="1 2">DSM 20410</strain>
    </source>
</reference>
<accession>A0A0R2H0Z8</accession>
<protein>
    <submittedName>
        <fullName evidence="1">Uncharacterized protein</fullName>
    </submittedName>
</protein>
<dbReference type="EMBL" id="JQBM01000002">
    <property type="protein sequence ID" value="KRN46511.1"/>
    <property type="molecule type" value="Genomic_DNA"/>
</dbReference>
<dbReference type="RefSeq" id="WP_057745365.1">
    <property type="nucleotide sequence ID" value="NZ_BJLU01000004.1"/>
</dbReference>
<keyword evidence="2" id="KW-1185">Reference proteome</keyword>